<feature type="compositionally biased region" description="Polar residues" evidence="1">
    <location>
        <begin position="13"/>
        <end position="22"/>
    </location>
</feature>
<evidence type="ECO:0008006" key="5">
    <source>
        <dbReference type="Google" id="ProtNLM"/>
    </source>
</evidence>
<gene>
    <name evidence="3" type="ORF">EU555_22065</name>
</gene>
<sequence length="68" mass="7273">MSDVVLKIDRSNSAEPGITSQTEDQRPDSDQLSLQELDEINGGLPALLIASLLTAYGARVLLGGSRYL</sequence>
<dbReference type="EMBL" id="SRLB01000017">
    <property type="protein sequence ID" value="TGD96750.1"/>
    <property type="molecule type" value="Genomic_DNA"/>
</dbReference>
<keyword evidence="2" id="KW-1133">Transmembrane helix</keyword>
<dbReference type="RefSeq" id="WP_135417391.1">
    <property type="nucleotide sequence ID" value="NZ_SRLB01000017.1"/>
</dbReference>
<evidence type="ECO:0000256" key="1">
    <source>
        <dbReference type="SAM" id="MobiDB-lite"/>
    </source>
</evidence>
<feature type="transmembrane region" description="Helical" evidence="2">
    <location>
        <begin position="42"/>
        <end position="62"/>
    </location>
</feature>
<feature type="region of interest" description="Disordered" evidence="1">
    <location>
        <begin position="1"/>
        <end position="30"/>
    </location>
</feature>
<evidence type="ECO:0000313" key="3">
    <source>
        <dbReference type="EMBL" id="TGD96750.1"/>
    </source>
</evidence>
<protein>
    <recommendedName>
        <fullName evidence="5">Class IIb bacteriocin, lactobin A/cerein 7B family</fullName>
    </recommendedName>
</protein>
<dbReference type="OrthoDB" id="8009631at2"/>
<keyword evidence="2" id="KW-0472">Membrane</keyword>
<keyword evidence="2" id="KW-0812">Transmembrane</keyword>
<dbReference type="Proteomes" id="UP000297535">
    <property type="component" value="Unassembled WGS sequence"/>
</dbReference>
<reference evidence="3 4" key="1">
    <citation type="submission" date="2019-04" db="EMBL/GenBank/DDBJ databases">
        <authorList>
            <person name="Feng G."/>
            <person name="Zhu H."/>
        </authorList>
    </citation>
    <scope>NUCLEOTIDE SEQUENCE [LARGE SCALE GENOMIC DNA]</scope>
    <source>
        <strain evidence="3 4">6HR-1</strain>
    </source>
</reference>
<feature type="compositionally biased region" description="Basic and acidic residues" evidence="1">
    <location>
        <begin position="1"/>
        <end position="12"/>
    </location>
</feature>
<comment type="caution">
    <text evidence="3">The sequence shown here is derived from an EMBL/GenBank/DDBJ whole genome shotgun (WGS) entry which is preliminary data.</text>
</comment>
<proteinExistence type="predicted"/>
<organism evidence="3 4">
    <name type="scientific">Methylobacterium nonmethylotrophicum</name>
    <dbReference type="NCBI Taxonomy" id="1141884"/>
    <lineage>
        <taxon>Bacteria</taxon>
        <taxon>Pseudomonadati</taxon>
        <taxon>Pseudomonadota</taxon>
        <taxon>Alphaproteobacteria</taxon>
        <taxon>Hyphomicrobiales</taxon>
        <taxon>Methylobacteriaceae</taxon>
        <taxon>Methylobacterium</taxon>
    </lineage>
</organism>
<keyword evidence="4" id="KW-1185">Reference proteome</keyword>
<dbReference type="AlphaFoldDB" id="A0A4Z0NLD7"/>
<name>A0A4Z0NLD7_9HYPH</name>
<evidence type="ECO:0000313" key="4">
    <source>
        <dbReference type="Proteomes" id="UP000297535"/>
    </source>
</evidence>
<accession>A0A4Z0NLD7</accession>
<evidence type="ECO:0000256" key="2">
    <source>
        <dbReference type="SAM" id="Phobius"/>
    </source>
</evidence>